<dbReference type="PANTHER" id="PTHR40469">
    <property type="entry name" value="SECRETED GLYCOSYL HYDROLASE"/>
    <property type="match status" value="1"/>
</dbReference>
<dbReference type="Gene3D" id="3.40.50.880">
    <property type="match status" value="1"/>
</dbReference>
<dbReference type="SUPFAM" id="SSF52317">
    <property type="entry name" value="Class I glutamine amidotransferase-like"/>
    <property type="match status" value="1"/>
</dbReference>
<evidence type="ECO:0000313" key="3">
    <source>
        <dbReference type="Proteomes" id="UP000198282"/>
    </source>
</evidence>
<evidence type="ECO:0000313" key="2">
    <source>
        <dbReference type="EMBL" id="SNS01748.1"/>
    </source>
</evidence>
<evidence type="ECO:0000259" key="1">
    <source>
        <dbReference type="Pfam" id="PF06283"/>
    </source>
</evidence>
<dbReference type="InterPro" id="IPR029010">
    <property type="entry name" value="ThuA-like"/>
</dbReference>
<organism evidence="2 3">
    <name type="scientific">Streptosporangium subroseum</name>
    <dbReference type="NCBI Taxonomy" id="106412"/>
    <lineage>
        <taxon>Bacteria</taxon>
        <taxon>Bacillati</taxon>
        <taxon>Actinomycetota</taxon>
        <taxon>Actinomycetes</taxon>
        <taxon>Streptosporangiales</taxon>
        <taxon>Streptosporangiaceae</taxon>
        <taxon>Streptosporangium</taxon>
    </lineage>
</organism>
<protein>
    <recommendedName>
        <fullName evidence="1">ThuA-like domain-containing protein</fullName>
    </recommendedName>
</protein>
<dbReference type="EMBL" id="FZOD01000002">
    <property type="protein sequence ID" value="SNS01748.1"/>
    <property type="molecule type" value="Genomic_DNA"/>
</dbReference>
<proteinExistence type="predicted"/>
<dbReference type="Proteomes" id="UP000198282">
    <property type="component" value="Unassembled WGS sequence"/>
</dbReference>
<reference evidence="2 3" key="1">
    <citation type="submission" date="2017-06" db="EMBL/GenBank/DDBJ databases">
        <authorList>
            <person name="Kim H.J."/>
            <person name="Triplett B.A."/>
        </authorList>
    </citation>
    <scope>NUCLEOTIDE SEQUENCE [LARGE SCALE GENOMIC DNA]</scope>
    <source>
        <strain evidence="2 3">CGMCC 4.2132</strain>
    </source>
</reference>
<sequence>MSYPAEIVILSGEGPHTDPWHSLHETSARMAEILGETNSVAIVKSIDEIEAALGGADVLLVNTSAYRSTPIPEDDVFAHVLEGFLARGGNLLATHSATVAFPGLQSWRSVLGATWALGRTFHPPLGRSLIQKSEVVHPITEGLGDFWVHDERYSNLDFVDERDIVPLYVHSEDGVTHPLVWAHTVENSRVVYNALGHDVSSFDSPEHVALLKRTVSWLRHRA</sequence>
<dbReference type="AlphaFoldDB" id="A0A239B3D5"/>
<name>A0A239B3D5_9ACTN</name>
<gene>
    <name evidence="2" type="ORF">SAMN05216276_1002299</name>
</gene>
<dbReference type="PANTHER" id="PTHR40469:SF2">
    <property type="entry name" value="GALACTOSE-BINDING DOMAIN-LIKE SUPERFAMILY PROTEIN"/>
    <property type="match status" value="1"/>
</dbReference>
<keyword evidence="3" id="KW-1185">Reference proteome</keyword>
<dbReference type="InterPro" id="IPR029062">
    <property type="entry name" value="Class_I_gatase-like"/>
</dbReference>
<feature type="domain" description="ThuA-like" evidence="1">
    <location>
        <begin position="27"/>
        <end position="217"/>
    </location>
</feature>
<accession>A0A239B3D5</accession>
<dbReference type="Pfam" id="PF06283">
    <property type="entry name" value="ThuA"/>
    <property type="match status" value="1"/>
</dbReference>